<dbReference type="EMBL" id="RDPI01000019">
    <property type="protein sequence ID" value="MBF4374347.1"/>
    <property type="molecule type" value="Genomic_DNA"/>
</dbReference>
<evidence type="ECO:0000313" key="2">
    <source>
        <dbReference type="Proteomes" id="UP000726136"/>
    </source>
</evidence>
<dbReference type="Proteomes" id="UP000726136">
    <property type="component" value="Unassembled WGS sequence"/>
</dbReference>
<evidence type="ECO:0000313" key="1">
    <source>
        <dbReference type="EMBL" id="MBF4374347.1"/>
    </source>
</evidence>
<organism evidence="1 2">
    <name type="scientific">Vibrio anguillarum</name>
    <name type="common">Listonella anguillarum</name>
    <dbReference type="NCBI Taxonomy" id="55601"/>
    <lineage>
        <taxon>Bacteria</taxon>
        <taxon>Pseudomonadati</taxon>
        <taxon>Pseudomonadota</taxon>
        <taxon>Gammaproteobacteria</taxon>
        <taxon>Vibrionales</taxon>
        <taxon>Vibrionaceae</taxon>
        <taxon>Vibrio</taxon>
    </lineage>
</organism>
<reference evidence="1 2" key="1">
    <citation type="journal article" date="2021" name="PeerJ">
        <title>Analysis of 44 Vibrio anguillarum genomes reveals high genetic diversity.</title>
        <authorList>
            <person name="Hansen M.J."/>
            <person name="Dalsgaard I."/>
        </authorList>
    </citation>
    <scope>NUCLEOTIDE SEQUENCE [LARGE SCALE GENOMIC DNA]</scope>
    <source>
        <strain evidence="1 2">040915-1/1B</strain>
    </source>
</reference>
<keyword evidence="2" id="KW-1185">Reference proteome</keyword>
<sequence>MDIDNYQEFKASYLKKFSSTILSQWRALEEKEDWPIDTSIHDIAKIFNKLPKVCARPISNENQEILGDLITLIAYLPFVESVIALAWCGFHNEQWGTAIYEISYDIYNEGYEQPIQQVSHTYITARTVVQRVDIVCKIGAIQQVTGTMI</sequence>
<dbReference type="RefSeq" id="WP_194663814.1">
    <property type="nucleotide sequence ID" value="NZ_RDPI01000019.1"/>
</dbReference>
<accession>A0ABR9Z8M7</accession>
<name>A0ABR9Z8M7_VIBAN</name>
<proteinExistence type="predicted"/>
<protein>
    <submittedName>
        <fullName evidence="1">Uncharacterized protein</fullName>
    </submittedName>
</protein>
<comment type="caution">
    <text evidence="1">The sequence shown here is derived from an EMBL/GenBank/DDBJ whole genome shotgun (WGS) entry which is preliminary data.</text>
</comment>
<gene>
    <name evidence="1" type="ORF">EAY46_14860</name>
</gene>